<dbReference type="PANTHER" id="PTHR47813">
    <property type="entry name" value="UBIQUITIN-LIKE SUPERFAMILY PROTEIN"/>
    <property type="match status" value="1"/>
</dbReference>
<dbReference type="Gene3D" id="3.10.20.90">
    <property type="entry name" value="Phosphatidylinositol 3-kinase Catalytic Subunit, Chain A, domain 1"/>
    <property type="match status" value="1"/>
</dbReference>
<evidence type="ECO:0000313" key="3">
    <source>
        <dbReference type="EMBL" id="KAG9448995.1"/>
    </source>
</evidence>
<protein>
    <recommendedName>
        <fullName evidence="2">Rad60/SUMO-like domain-containing protein</fullName>
    </recommendedName>
</protein>
<feature type="region of interest" description="Disordered" evidence="1">
    <location>
        <begin position="121"/>
        <end position="146"/>
    </location>
</feature>
<dbReference type="InterPro" id="IPR022617">
    <property type="entry name" value="Rad60/SUMO-like_dom"/>
</dbReference>
<feature type="compositionally biased region" description="Basic and acidic residues" evidence="1">
    <location>
        <begin position="134"/>
        <end position="146"/>
    </location>
</feature>
<dbReference type="CDD" id="cd01763">
    <property type="entry name" value="Ubl_SUMO_like"/>
    <property type="match status" value="1"/>
</dbReference>
<dbReference type="PANTHER" id="PTHR47813:SF2">
    <property type="entry name" value="UBIQUITIN-LIKE SUPERFAMILY PROTEIN"/>
    <property type="match status" value="1"/>
</dbReference>
<evidence type="ECO:0000256" key="1">
    <source>
        <dbReference type="SAM" id="MobiDB-lite"/>
    </source>
</evidence>
<name>A0AAV7EJG1_ARIFI</name>
<dbReference type="AlphaFoldDB" id="A0AAV7EJG1"/>
<dbReference type="EMBL" id="JAINDJ010000004">
    <property type="protein sequence ID" value="KAG9448995.1"/>
    <property type="molecule type" value="Genomic_DNA"/>
</dbReference>
<dbReference type="SUPFAM" id="SSF54236">
    <property type="entry name" value="Ubiquitin-like"/>
    <property type="match status" value="1"/>
</dbReference>
<dbReference type="Proteomes" id="UP000825729">
    <property type="component" value="Unassembled WGS sequence"/>
</dbReference>
<feature type="compositionally biased region" description="Acidic residues" evidence="1">
    <location>
        <begin position="63"/>
        <end position="72"/>
    </location>
</feature>
<gene>
    <name evidence="3" type="ORF">H6P81_008960</name>
</gene>
<feature type="region of interest" description="Disordered" evidence="1">
    <location>
        <begin position="34"/>
        <end position="86"/>
    </location>
</feature>
<evidence type="ECO:0000259" key="2">
    <source>
        <dbReference type="Pfam" id="PF11976"/>
    </source>
</evidence>
<keyword evidence="4" id="KW-1185">Reference proteome</keyword>
<evidence type="ECO:0000313" key="4">
    <source>
        <dbReference type="Proteomes" id="UP000825729"/>
    </source>
</evidence>
<comment type="caution">
    <text evidence="3">The sequence shown here is derived from an EMBL/GenBank/DDBJ whole genome shotgun (WGS) entry which is preliminary data.</text>
</comment>
<sequence>MEEPSEELEPLFDYSRIQPIDFVYLDDDCSNSNTLAETKRKRQPDVNPAVEKVKTSSEVVQVPDDDEKEEDWLPPPPKRPANNVELNGDSTLQELRLKKKELASFAQSVEEVLREVEEAARREVISSAKPAPGLKEETESKGKETRQKVVISIQDMDGLKSFRMYMDDKFEKLFKLYSEKVDTTLEKLVFLFDGDKVNPSATPQTLDMENEDIIEVHRKAI</sequence>
<organism evidence="3 4">
    <name type="scientific">Aristolochia fimbriata</name>
    <name type="common">White veined hardy Dutchman's pipe vine</name>
    <dbReference type="NCBI Taxonomy" id="158543"/>
    <lineage>
        <taxon>Eukaryota</taxon>
        <taxon>Viridiplantae</taxon>
        <taxon>Streptophyta</taxon>
        <taxon>Embryophyta</taxon>
        <taxon>Tracheophyta</taxon>
        <taxon>Spermatophyta</taxon>
        <taxon>Magnoliopsida</taxon>
        <taxon>Magnoliidae</taxon>
        <taxon>Piperales</taxon>
        <taxon>Aristolochiaceae</taxon>
        <taxon>Aristolochia</taxon>
    </lineage>
</organism>
<feature type="domain" description="Rad60/SUMO-like" evidence="2">
    <location>
        <begin position="161"/>
        <end position="216"/>
    </location>
</feature>
<dbReference type="Pfam" id="PF11976">
    <property type="entry name" value="Rad60-SLD"/>
    <property type="match status" value="1"/>
</dbReference>
<proteinExistence type="predicted"/>
<reference evidence="3 4" key="1">
    <citation type="submission" date="2021-07" db="EMBL/GenBank/DDBJ databases">
        <title>The Aristolochia fimbriata genome: insights into angiosperm evolution, floral development and chemical biosynthesis.</title>
        <authorList>
            <person name="Jiao Y."/>
        </authorList>
    </citation>
    <scope>NUCLEOTIDE SEQUENCE [LARGE SCALE GENOMIC DNA]</scope>
    <source>
        <strain evidence="3">IBCAS-2021</strain>
        <tissue evidence="3">Leaf</tissue>
    </source>
</reference>
<accession>A0AAV7EJG1</accession>
<dbReference type="InterPro" id="IPR029071">
    <property type="entry name" value="Ubiquitin-like_domsf"/>
</dbReference>